<dbReference type="AlphaFoldDB" id="A0A3E5GR28"/>
<evidence type="ECO:0000313" key="2">
    <source>
        <dbReference type="Proteomes" id="UP000261055"/>
    </source>
</evidence>
<name>A0A3E5GR28_9FIRM</name>
<sequence>MIYTKKANFPYPVLMNFTDDYNEPEFELDVNIFDNTDDYKIKIDWKISSSFIRNLLQLGKADLIFIVKSRDNQFYRLKNLRCASIDIPKTKLSINTRTVMQLMIQAKEDIDFKNNVDLNEFYDELKSEIYVKKGNVLGFSNTVIFDGSQKKPFDLFEKKIDKDIESDIEIRLSEETIIIVYKKEDYQFVGMQNSKELNYPYIYMGLQKALIGFINHAENENFDEGIQIDEMEPPENGLENKLYRLMTAKNITELSMDNLDEVIYKISDHLLMKYCDVVRGICDAG</sequence>
<proteinExistence type="predicted"/>
<organism evidence="1 2">
    <name type="scientific">Dorea formicigenerans</name>
    <dbReference type="NCBI Taxonomy" id="39486"/>
    <lineage>
        <taxon>Bacteria</taxon>
        <taxon>Bacillati</taxon>
        <taxon>Bacillota</taxon>
        <taxon>Clostridia</taxon>
        <taxon>Lachnospirales</taxon>
        <taxon>Lachnospiraceae</taxon>
        <taxon>Dorea</taxon>
    </lineage>
</organism>
<dbReference type="Proteomes" id="UP000261055">
    <property type="component" value="Unassembled WGS sequence"/>
</dbReference>
<dbReference type="EMBL" id="QSVQ01000013">
    <property type="protein sequence ID" value="RGO49238.1"/>
    <property type="molecule type" value="Genomic_DNA"/>
</dbReference>
<evidence type="ECO:0000313" key="1">
    <source>
        <dbReference type="EMBL" id="RGO49238.1"/>
    </source>
</evidence>
<keyword evidence="2" id="KW-1185">Reference proteome</keyword>
<dbReference type="RefSeq" id="WP_117613781.1">
    <property type="nucleotide sequence ID" value="NZ_QSVQ01000013.1"/>
</dbReference>
<accession>A0A3E5GR28</accession>
<comment type="caution">
    <text evidence="1">The sequence shown here is derived from an EMBL/GenBank/DDBJ whole genome shotgun (WGS) entry which is preliminary data.</text>
</comment>
<reference evidence="1 2" key="1">
    <citation type="submission" date="2018-08" db="EMBL/GenBank/DDBJ databases">
        <title>A genome reference for cultivated species of the human gut microbiota.</title>
        <authorList>
            <person name="Zou Y."/>
            <person name="Xue W."/>
            <person name="Luo G."/>
        </authorList>
    </citation>
    <scope>NUCLEOTIDE SEQUENCE [LARGE SCALE GENOMIC DNA]</scope>
    <source>
        <strain evidence="1 2">OM02-12</strain>
    </source>
</reference>
<protein>
    <submittedName>
        <fullName evidence="1">Uncharacterized protein</fullName>
    </submittedName>
</protein>
<gene>
    <name evidence="1" type="ORF">DXB12_10945</name>
</gene>